<comment type="caution">
    <text evidence="2">The sequence shown here is derived from an EMBL/GenBank/DDBJ whole genome shotgun (WGS) entry which is preliminary data.</text>
</comment>
<sequence>MLETPAGHAPVSLAEIAAEYGLALTTVRTYNGQAAQRRRTGKVRPHDFPVPCGRVGNSPVFDPTQVRDWFVHRPGQGKGGGRPRKRPAASGGTSDEN</sequence>
<accession>A0A0J8UB49</accession>
<protein>
    <submittedName>
        <fullName evidence="2">Uncharacterized protein</fullName>
    </submittedName>
</protein>
<proteinExistence type="predicted"/>
<name>A0A0J8UB49_9MYCO</name>
<dbReference type="EMBL" id="LFOD01000012">
    <property type="protein sequence ID" value="KMV17600.1"/>
    <property type="molecule type" value="Genomic_DNA"/>
</dbReference>
<dbReference type="PATRIC" id="fig|451644.5.peg.3116"/>
<evidence type="ECO:0000313" key="3">
    <source>
        <dbReference type="Proteomes" id="UP000037594"/>
    </source>
</evidence>
<dbReference type="RefSeq" id="WP_048895949.1">
    <property type="nucleotide sequence ID" value="NZ_LFOD01000012.1"/>
</dbReference>
<dbReference type="AlphaFoldDB" id="A0A0J8UB49"/>
<feature type="region of interest" description="Disordered" evidence="1">
    <location>
        <begin position="33"/>
        <end position="97"/>
    </location>
</feature>
<evidence type="ECO:0000256" key="1">
    <source>
        <dbReference type="SAM" id="MobiDB-lite"/>
    </source>
</evidence>
<reference evidence="2 3" key="1">
    <citation type="submission" date="2015-06" db="EMBL/GenBank/DDBJ databases">
        <title>Genome sequence of Mycobacterium conceptionense strain MLE.</title>
        <authorList>
            <person name="Greninger A.L."/>
            <person name="Cunningham G."/>
            <person name="Chiu C.Y."/>
            <person name="Miller S."/>
        </authorList>
    </citation>
    <scope>NUCLEOTIDE SEQUENCE [LARGE SCALE GENOMIC DNA]</scope>
    <source>
        <strain evidence="2 3">MLE</strain>
    </source>
</reference>
<feature type="compositionally biased region" description="Low complexity" evidence="1">
    <location>
        <begin position="88"/>
        <end position="97"/>
    </location>
</feature>
<evidence type="ECO:0000313" key="2">
    <source>
        <dbReference type="EMBL" id="KMV17600.1"/>
    </source>
</evidence>
<gene>
    <name evidence="2" type="ORF">ACT17_15050</name>
</gene>
<dbReference type="OrthoDB" id="9968400at2"/>
<organism evidence="2 3">
    <name type="scientific">Mycolicibacterium conceptionense</name>
    <dbReference type="NCBI Taxonomy" id="451644"/>
    <lineage>
        <taxon>Bacteria</taxon>
        <taxon>Bacillati</taxon>
        <taxon>Actinomycetota</taxon>
        <taxon>Actinomycetes</taxon>
        <taxon>Mycobacteriales</taxon>
        <taxon>Mycobacteriaceae</taxon>
        <taxon>Mycolicibacterium</taxon>
    </lineage>
</organism>
<dbReference type="Proteomes" id="UP000037594">
    <property type="component" value="Unassembled WGS sequence"/>
</dbReference>